<evidence type="ECO:0000313" key="2">
    <source>
        <dbReference type="EMBL" id="KRT15479.1"/>
    </source>
</evidence>
<name>A0A0T5VNP4_9SPHI</name>
<protein>
    <recommendedName>
        <fullName evidence="1">Lipocalin-like domain-containing protein</fullName>
    </recommendedName>
</protein>
<evidence type="ECO:0000259" key="1">
    <source>
        <dbReference type="Pfam" id="PF13924"/>
    </source>
</evidence>
<dbReference type="InterPro" id="IPR024311">
    <property type="entry name" value="Lipocalin-like"/>
</dbReference>
<proteinExistence type="predicted"/>
<keyword evidence="3" id="KW-1185">Reference proteome</keyword>
<dbReference type="Pfam" id="PF13924">
    <property type="entry name" value="Lipocalin_5"/>
    <property type="match status" value="1"/>
</dbReference>
<dbReference type="STRING" id="687842.ASU31_14105"/>
<dbReference type="AlphaFoldDB" id="A0A0T5VNP4"/>
<dbReference type="Proteomes" id="UP000051950">
    <property type="component" value="Unassembled WGS sequence"/>
</dbReference>
<comment type="caution">
    <text evidence="2">The sequence shown here is derived from an EMBL/GenBank/DDBJ whole genome shotgun (WGS) entry which is preliminary data.</text>
</comment>
<gene>
    <name evidence="2" type="ORF">ASU31_14105</name>
</gene>
<evidence type="ECO:0000313" key="3">
    <source>
        <dbReference type="Proteomes" id="UP000051950"/>
    </source>
</evidence>
<dbReference type="OrthoDB" id="118834at2"/>
<reference evidence="2 3" key="1">
    <citation type="submission" date="2015-11" db="EMBL/GenBank/DDBJ databases">
        <title>Sequence of Pedobacter ginsenosidimutans.</title>
        <authorList>
            <person name="Carson E."/>
            <person name="Keyser V."/>
            <person name="Newman J."/>
            <person name="Miller J."/>
        </authorList>
    </citation>
    <scope>NUCLEOTIDE SEQUENCE [LARGE SCALE GENOMIC DNA]</scope>
    <source>
        <strain evidence="2 3">KACC 14530</strain>
    </source>
</reference>
<dbReference type="EMBL" id="LMZQ01000009">
    <property type="protein sequence ID" value="KRT15479.1"/>
    <property type="molecule type" value="Genomic_DNA"/>
</dbReference>
<feature type="domain" description="Lipocalin-like" evidence="1">
    <location>
        <begin position="9"/>
        <end position="147"/>
    </location>
</feature>
<dbReference type="RefSeq" id="WP_057932928.1">
    <property type="nucleotide sequence ID" value="NZ_LMZQ01000009.1"/>
</dbReference>
<organism evidence="2 3">
    <name type="scientific">Pedobacter ginsenosidimutans</name>
    <dbReference type="NCBI Taxonomy" id="687842"/>
    <lineage>
        <taxon>Bacteria</taxon>
        <taxon>Pseudomonadati</taxon>
        <taxon>Bacteroidota</taxon>
        <taxon>Sphingobacteriia</taxon>
        <taxon>Sphingobacteriales</taxon>
        <taxon>Sphingobacteriaceae</taxon>
        <taxon>Pedobacter</taxon>
    </lineage>
</organism>
<sequence>MESLFNKLIGTWALVEFIEVPVTGGEMTHPMGKNPKGLILYNPDGYMSAQIMDTHRINFHQERWTNATPEEYTQEASTYLAYSGPFKTDDEKQIVSHRMYISLFPNWTGQTQNRIVHFKDGFLHLESEKPFNSNCQLVIHKLTWKRV</sequence>
<accession>A0A0T5VNP4</accession>